<evidence type="ECO:0008006" key="6">
    <source>
        <dbReference type="Google" id="ProtNLM"/>
    </source>
</evidence>
<evidence type="ECO:0000313" key="4">
    <source>
        <dbReference type="Proteomes" id="UP001145799"/>
    </source>
</evidence>
<evidence type="ECO:0000313" key="3">
    <source>
        <dbReference type="EMBL" id="MDR7336618.1"/>
    </source>
</evidence>
<reference evidence="2" key="1">
    <citation type="submission" date="2022-12" db="EMBL/GenBank/DDBJ databases">
        <title>Gycomyces niveus sp.nov., a novel actinomycete isolated from soil in Shouguang.</title>
        <authorList>
            <person name="Yang X."/>
        </authorList>
    </citation>
    <scope>NUCLEOTIDE SEQUENCE</scope>
    <source>
        <strain evidence="2">DSM 44724</strain>
    </source>
</reference>
<proteinExistence type="predicted"/>
<dbReference type="RefSeq" id="WP_270124121.1">
    <property type="nucleotide sequence ID" value="NZ_BAAAOM010000002.1"/>
</dbReference>
<accession>A0A9X3SZP4</accession>
<sequence length="266" mass="28558">MSGLSDLLAYLRAIISDVRTTSTSLKNIQDQIEQAARAADAATTGSANALAGTGLTHLHHAQRRLTESQGLIAAGADAMEQYIAGPLLGGAGAGSGAPPAPVAGDRPERPWESHPPLAGFRPDRPHRTCIEQTRNVGWPVNRNGRVAARGRLYDTQGRPISGTVRAGPGPADTAADLREPWASDERMTTRWHIEGHAAAVMRQHQLKEAVLYINIPPCGTEDRSEWRCDANIAKILPSGSTLRVWVTRQNGAVSRFVYRGTGEAVR</sequence>
<keyword evidence="5" id="KW-1185">Reference proteome</keyword>
<dbReference type="EMBL" id="JAVDYD010000001">
    <property type="protein sequence ID" value="MDR7336618.1"/>
    <property type="molecule type" value="Genomic_DNA"/>
</dbReference>
<dbReference type="Proteomes" id="UP001183604">
    <property type="component" value="Unassembled WGS sequence"/>
</dbReference>
<evidence type="ECO:0000313" key="5">
    <source>
        <dbReference type="Proteomes" id="UP001183604"/>
    </source>
</evidence>
<dbReference type="EMBL" id="JAPZVQ010000017">
    <property type="protein sequence ID" value="MDA1387616.1"/>
    <property type="molecule type" value="Genomic_DNA"/>
</dbReference>
<evidence type="ECO:0000313" key="2">
    <source>
        <dbReference type="EMBL" id="MDA1387616.1"/>
    </source>
</evidence>
<name>A0A9X3SZP4_9ACTN</name>
<organism evidence="2 4">
    <name type="scientific">Glycomyces lechevalierae</name>
    <dbReference type="NCBI Taxonomy" id="256034"/>
    <lineage>
        <taxon>Bacteria</taxon>
        <taxon>Bacillati</taxon>
        <taxon>Actinomycetota</taxon>
        <taxon>Actinomycetes</taxon>
        <taxon>Glycomycetales</taxon>
        <taxon>Glycomycetaceae</taxon>
        <taxon>Glycomyces</taxon>
    </lineage>
</organism>
<protein>
    <recommendedName>
        <fullName evidence="6">Nucleic acid/nucleotide deaminase of polymorphic system toxin</fullName>
    </recommendedName>
</protein>
<feature type="region of interest" description="Disordered" evidence="1">
    <location>
        <begin position="156"/>
        <end position="178"/>
    </location>
</feature>
<dbReference type="Pfam" id="PF14428">
    <property type="entry name" value="DddA-like"/>
    <property type="match status" value="1"/>
</dbReference>
<dbReference type="Proteomes" id="UP001145799">
    <property type="component" value="Unassembled WGS sequence"/>
</dbReference>
<dbReference type="InterPro" id="IPR032724">
    <property type="entry name" value="SCP1.201-like"/>
</dbReference>
<comment type="caution">
    <text evidence="2">The sequence shown here is derived from an EMBL/GenBank/DDBJ whole genome shotgun (WGS) entry which is preliminary data.</text>
</comment>
<evidence type="ECO:0000256" key="1">
    <source>
        <dbReference type="SAM" id="MobiDB-lite"/>
    </source>
</evidence>
<dbReference type="AlphaFoldDB" id="A0A9X3SZP4"/>
<reference evidence="3 5" key="2">
    <citation type="submission" date="2023-07" db="EMBL/GenBank/DDBJ databases">
        <title>Sequencing the genomes of 1000 actinobacteria strains.</title>
        <authorList>
            <person name="Klenk H.-P."/>
        </authorList>
    </citation>
    <scope>NUCLEOTIDE SEQUENCE [LARGE SCALE GENOMIC DNA]</scope>
    <source>
        <strain evidence="3 5">DSM 44724</strain>
    </source>
</reference>
<gene>
    <name evidence="3" type="ORF">J2S69_000337</name>
    <name evidence="2" type="ORF">O2L01_21660</name>
</gene>
<feature type="region of interest" description="Disordered" evidence="1">
    <location>
        <begin position="92"/>
        <end position="125"/>
    </location>
</feature>